<sequence>MLLLGPPELGQKEQLESKEAKFRIQLRIKNEFAVERKRPLKETSERNLWKTKQRWPPAKNALTPFTSPPLSVHYSFSERRRQIAE</sequence>
<protein>
    <submittedName>
        <fullName evidence="1">Uncharacterized protein</fullName>
    </submittedName>
</protein>
<comment type="caution">
    <text evidence="1">The sequence shown here is derived from an EMBL/GenBank/DDBJ whole genome shotgun (WGS) entry which is preliminary data.</text>
</comment>
<dbReference type="Proteomes" id="UP001358586">
    <property type="component" value="Chromosome 7"/>
</dbReference>
<gene>
    <name evidence="1" type="ORF">PVK06_023687</name>
</gene>
<name>A0ABR0PBZ2_GOSAR</name>
<evidence type="ECO:0000313" key="1">
    <source>
        <dbReference type="EMBL" id="KAK5818743.1"/>
    </source>
</evidence>
<keyword evidence="2" id="KW-1185">Reference proteome</keyword>
<dbReference type="EMBL" id="JARKNE010000007">
    <property type="protein sequence ID" value="KAK5818743.1"/>
    <property type="molecule type" value="Genomic_DNA"/>
</dbReference>
<evidence type="ECO:0000313" key="2">
    <source>
        <dbReference type="Proteomes" id="UP001358586"/>
    </source>
</evidence>
<reference evidence="1 2" key="1">
    <citation type="submission" date="2023-03" db="EMBL/GenBank/DDBJ databases">
        <title>WGS of Gossypium arboreum.</title>
        <authorList>
            <person name="Yu D."/>
        </authorList>
    </citation>
    <scope>NUCLEOTIDE SEQUENCE [LARGE SCALE GENOMIC DNA]</scope>
    <source>
        <tissue evidence="1">Leaf</tissue>
    </source>
</reference>
<accession>A0ABR0PBZ2</accession>
<proteinExistence type="predicted"/>
<organism evidence="1 2">
    <name type="scientific">Gossypium arboreum</name>
    <name type="common">Tree cotton</name>
    <name type="synonym">Gossypium nanking</name>
    <dbReference type="NCBI Taxonomy" id="29729"/>
    <lineage>
        <taxon>Eukaryota</taxon>
        <taxon>Viridiplantae</taxon>
        <taxon>Streptophyta</taxon>
        <taxon>Embryophyta</taxon>
        <taxon>Tracheophyta</taxon>
        <taxon>Spermatophyta</taxon>
        <taxon>Magnoliopsida</taxon>
        <taxon>eudicotyledons</taxon>
        <taxon>Gunneridae</taxon>
        <taxon>Pentapetalae</taxon>
        <taxon>rosids</taxon>
        <taxon>malvids</taxon>
        <taxon>Malvales</taxon>
        <taxon>Malvaceae</taxon>
        <taxon>Malvoideae</taxon>
        <taxon>Gossypium</taxon>
    </lineage>
</organism>